<keyword evidence="3" id="KW-1185">Reference proteome</keyword>
<feature type="domain" description="Putative amidase" evidence="1">
    <location>
        <begin position="137"/>
        <end position="289"/>
    </location>
</feature>
<organism evidence="2 3">
    <name type="scientific">Pseudalkalibacillus berkeleyi</name>
    <dbReference type="NCBI Taxonomy" id="1069813"/>
    <lineage>
        <taxon>Bacteria</taxon>
        <taxon>Bacillati</taxon>
        <taxon>Bacillota</taxon>
        <taxon>Bacilli</taxon>
        <taxon>Bacillales</taxon>
        <taxon>Fictibacillaceae</taxon>
        <taxon>Pseudalkalibacillus</taxon>
    </lineage>
</organism>
<name>A0ABS9GWD7_9BACL</name>
<dbReference type="EMBL" id="JAKIJS010000001">
    <property type="protein sequence ID" value="MCF6136111.1"/>
    <property type="molecule type" value="Genomic_DNA"/>
</dbReference>
<dbReference type="Proteomes" id="UP001649381">
    <property type="component" value="Unassembled WGS sequence"/>
</dbReference>
<dbReference type="PANTHER" id="PTHR40032">
    <property type="entry name" value="EXPORTED PROTEIN-RELATED"/>
    <property type="match status" value="1"/>
</dbReference>
<dbReference type="Pfam" id="PF12671">
    <property type="entry name" value="Amidase_6"/>
    <property type="match status" value="1"/>
</dbReference>
<dbReference type="PANTHER" id="PTHR40032:SF1">
    <property type="entry name" value="EXPORTED PROTEIN"/>
    <property type="match status" value="1"/>
</dbReference>
<sequence length="296" mass="34872">MDWLTILQQYIEEHNASYTTDITGDKRITTPESNAIIRRARSMKDRNAVIVNAQVKAKIVDRTTEADKEIITYWIQRSYLIKQTLKFYVEECLEKRKATIKENEIIKDESAITEGFTGINLPERERDEEVVPMPRYRYNRLEAVKYAERWWNSHNPVYKLFENDCTNFISQCLHAGGAPMRGYPNRSKGWWYRSNNWSYSWSVANTMRWYLSGSKQGLRGEEVRAPELLIPGDVICYDFDGDGRWQHNTIVVAKDEMGMPLVNAHTHNSRMRYWDYTDSTAYTPEIKYKFFKIVDG</sequence>
<protein>
    <submittedName>
        <fullName evidence="2">Amidase domain-containing protein</fullName>
    </submittedName>
</protein>
<evidence type="ECO:0000313" key="2">
    <source>
        <dbReference type="EMBL" id="MCF6136111.1"/>
    </source>
</evidence>
<evidence type="ECO:0000259" key="1">
    <source>
        <dbReference type="Pfam" id="PF12671"/>
    </source>
</evidence>
<gene>
    <name evidence="2" type="ORF">L2716_00125</name>
</gene>
<comment type="caution">
    <text evidence="2">The sequence shown here is derived from an EMBL/GenBank/DDBJ whole genome shotgun (WGS) entry which is preliminary data.</text>
</comment>
<proteinExistence type="predicted"/>
<dbReference type="InterPro" id="IPR024301">
    <property type="entry name" value="Amidase_6"/>
</dbReference>
<reference evidence="2 3" key="1">
    <citation type="submission" date="2022-01" db="EMBL/GenBank/DDBJ databases">
        <title>Alkalihalobacillus sp. EGI L200015, a novel bacterium isolated from a salt lake sediment.</title>
        <authorList>
            <person name="Gao L."/>
            <person name="Fang B.-Z."/>
            <person name="Li W.-J."/>
        </authorList>
    </citation>
    <scope>NUCLEOTIDE SEQUENCE [LARGE SCALE GENOMIC DNA]</scope>
    <source>
        <strain evidence="2 3">KCTC 12718</strain>
    </source>
</reference>
<evidence type="ECO:0000313" key="3">
    <source>
        <dbReference type="Proteomes" id="UP001649381"/>
    </source>
</evidence>
<accession>A0ABS9GWD7</accession>
<dbReference type="RefSeq" id="WP_236330249.1">
    <property type="nucleotide sequence ID" value="NZ_JAKIJS010000001.1"/>
</dbReference>